<dbReference type="Proteomes" id="UP000269412">
    <property type="component" value="Unassembled WGS sequence"/>
</dbReference>
<accession>A0A495EBC1</accession>
<evidence type="ECO:0000313" key="2">
    <source>
        <dbReference type="Proteomes" id="UP000269412"/>
    </source>
</evidence>
<organism evidence="1 2">
    <name type="scientific">Maribacter vaceletii</name>
    <dbReference type="NCBI Taxonomy" id="1206816"/>
    <lineage>
        <taxon>Bacteria</taxon>
        <taxon>Pseudomonadati</taxon>
        <taxon>Bacteroidota</taxon>
        <taxon>Flavobacteriia</taxon>
        <taxon>Flavobacteriales</taxon>
        <taxon>Flavobacteriaceae</taxon>
        <taxon>Maribacter</taxon>
    </lineage>
</organism>
<sequence length="39" mass="4669">MNIKKKKKYTGFILNDKMKKIYQIQEIKLTDKALILITL</sequence>
<gene>
    <name evidence="1" type="ORF">CLV91_0257</name>
</gene>
<keyword evidence="2" id="KW-1185">Reference proteome</keyword>
<name>A0A495EBC1_9FLAO</name>
<proteinExistence type="predicted"/>
<evidence type="ECO:0000313" key="1">
    <source>
        <dbReference type="EMBL" id="RKR14182.1"/>
    </source>
</evidence>
<reference evidence="1 2" key="1">
    <citation type="submission" date="2018-10" db="EMBL/GenBank/DDBJ databases">
        <title>Genomic Encyclopedia of Archaeal and Bacterial Type Strains, Phase II (KMG-II): from individual species to whole genera.</title>
        <authorList>
            <person name="Goeker M."/>
        </authorList>
    </citation>
    <scope>NUCLEOTIDE SEQUENCE [LARGE SCALE GENOMIC DNA]</scope>
    <source>
        <strain evidence="1 2">DSM 25230</strain>
    </source>
</reference>
<protein>
    <submittedName>
        <fullName evidence="1">Uncharacterized protein</fullName>
    </submittedName>
</protein>
<comment type="caution">
    <text evidence="1">The sequence shown here is derived from an EMBL/GenBank/DDBJ whole genome shotgun (WGS) entry which is preliminary data.</text>
</comment>
<dbReference type="EMBL" id="RBIQ01000007">
    <property type="protein sequence ID" value="RKR14182.1"/>
    <property type="molecule type" value="Genomic_DNA"/>
</dbReference>
<dbReference type="AlphaFoldDB" id="A0A495EBC1"/>